<gene>
    <name evidence="7" type="ORF">H7U22_20420</name>
</gene>
<dbReference type="InterPro" id="IPR006119">
    <property type="entry name" value="Resolv_N"/>
</dbReference>
<proteinExistence type="predicted"/>
<dbReference type="PROSITE" id="PS51736">
    <property type="entry name" value="RECOMBINASES_3"/>
    <property type="match status" value="1"/>
</dbReference>
<dbReference type="Gene3D" id="3.40.50.1390">
    <property type="entry name" value="Resolvase, N-terminal catalytic domain"/>
    <property type="match status" value="1"/>
</dbReference>
<evidence type="ECO:0000256" key="4">
    <source>
        <dbReference type="PROSITE-ProRule" id="PRU10137"/>
    </source>
</evidence>
<organism evidence="7 8">
    <name type="scientific">Pedobacter fastidiosus</name>
    <dbReference type="NCBI Taxonomy" id="2765361"/>
    <lineage>
        <taxon>Bacteria</taxon>
        <taxon>Pseudomonadati</taxon>
        <taxon>Bacteroidota</taxon>
        <taxon>Sphingobacteriia</taxon>
        <taxon>Sphingobacteriales</taxon>
        <taxon>Sphingobacteriaceae</taxon>
        <taxon>Pedobacter</taxon>
    </lineage>
</organism>
<dbReference type="InterPro" id="IPR038109">
    <property type="entry name" value="DNA_bind_recomb_sf"/>
</dbReference>
<accession>A0ABR7KXP9</accession>
<keyword evidence="3" id="KW-0233">DNA recombination</keyword>
<dbReference type="PROSITE" id="PS00397">
    <property type="entry name" value="RECOMBINASES_1"/>
    <property type="match status" value="1"/>
</dbReference>
<evidence type="ECO:0000256" key="3">
    <source>
        <dbReference type="ARBA" id="ARBA00023172"/>
    </source>
</evidence>
<keyword evidence="8" id="KW-1185">Reference proteome</keyword>
<dbReference type="EMBL" id="JACRYL010000027">
    <property type="protein sequence ID" value="MBC6112795.1"/>
    <property type="molecule type" value="Genomic_DNA"/>
</dbReference>
<dbReference type="RefSeq" id="WP_187073211.1">
    <property type="nucleotide sequence ID" value="NZ_JACRYL010000027.1"/>
</dbReference>
<evidence type="ECO:0000313" key="8">
    <source>
        <dbReference type="Proteomes" id="UP000652755"/>
    </source>
</evidence>
<keyword evidence="1" id="KW-0229">DNA integration</keyword>
<comment type="caution">
    <text evidence="7">The sequence shown here is derived from an EMBL/GenBank/DDBJ whole genome shotgun (WGS) entry which is preliminary data.</text>
</comment>
<dbReference type="PANTHER" id="PTHR30461">
    <property type="entry name" value="DNA-INVERTASE FROM LAMBDOID PROPHAGE"/>
    <property type="match status" value="1"/>
</dbReference>
<evidence type="ECO:0000313" key="7">
    <source>
        <dbReference type="EMBL" id="MBC6112795.1"/>
    </source>
</evidence>
<feature type="domain" description="Resolvase/invertase-type recombinase catalytic" evidence="5">
    <location>
        <begin position="3"/>
        <end position="151"/>
    </location>
</feature>
<dbReference type="CDD" id="cd00338">
    <property type="entry name" value="Ser_Recombinase"/>
    <property type="match status" value="1"/>
</dbReference>
<name>A0ABR7KXP9_9SPHI</name>
<evidence type="ECO:0000259" key="6">
    <source>
        <dbReference type="PROSITE" id="PS51737"/>
    </source>
</evidence>
<dbReference type="Pfam" id="PF00239">
    <property type="entry name" value="Resolvase"/>
    <property type="match status" value="1"/>
</dbReference>
<dbReference type="InterPro" id="IPR036162">
    <property type="entry name" value="Resolvase-like_N_sf"/>
</dbReference>
<evidence type="ECO:0000259" key="5">
    <source>
        <dbReference type="PROSITE" id="PS51736"/>
    </source>
</evidence>
<dbReference type="PANTHER" id="PTHR30461:SF23">
    <property type="entry name" value="DNA RECOMBINASE-RELATED"/>
    <property type="match status" value="1"/>
</dbReference>
<dbReference type="InterPro" id="IPR006118">
    <property type="entry name" value="Recombinase_CS"/>
</dbReference>
<dbReference type="InterPro" id="IPR050639">
    <property type="entry name" value="SSR_resolvase"/>
</dbReference>
<protein>
    <submittedName>
        <fullName evidence="7">Recombinase family protein</fullName>
    </submittedName>
</protein>
<evidence type="ECO:0000256" key="2">
    <source>
        <dbReference type="ARBA" id="ARBA00023125"/>
    </source>
</evidence>
<dbReference type="Proteomes" id="UP000652755">
    <property type="component" value="Unassembled WGS sequence"/>
</dbReference>
<dbReference type="InterPro" id="IPR011109">
    <property type="entry name" value="DNA_bind_recombinase_dom"/>
</dbReference>
<dbReference type="PROSITE" id="PS51737">
    <property type="entry name" value="RECOMBINASE_DNA_BIND"/>
    <property type="match status" value="1"/>
</dbReference>
<feature type="domain" description="Recombinase" evidence="6">
    <location>
        <begin position="158"/>
        <end position="268"/>
    </location>
</feature>
<dbReference type="Gene3D" id="3.90.1750.20">
    <property type="entry name" value="Putative Large Serine Recombinase, Chain B, Domain 2"/>
    <property type="match status" value="1"/>
</dbReference>
<keyword evidence="2" id="KW-0238">DNA-binding</keyword>
<reference evidence="7 8" key="1">
    <citation type="submission" date="2020-08" db="EMBL/GenBank/DDBJ databases">
        <authorList>
            <person name="Sun Q."/>
            <person name="Inoue M."/>
        </authorList>
    </citation>
    <scope>NUCLEOTIDE SEQUENCE [LARGE SCALE GENOMIC DNA]</scope>
    <source>
        <strain evidence="7 8">CCM 8938</strain>
    </source>
</reference>
<dbReference type="Pfam" id="PF07508">
    <property type="entry name" value="Recombinase"/>
    <property type="match status" value="1"/>
</dbReference>
<feature type="active site" description="O-(5'-phospho-DNA)-serine intermediate" evidence="4">
    <location>
        <position position="11"/>
    </location>
</feature>
<evidence type="ECO:0000256" key="1">
    <source>
        <dbReference type="ARBA" id="ARBA00022908"/>
    </source>
</evidence>
<dbReference type="SUPFAM" id="SSF53041">
    <property type="entry name" value="Resolvase-like"/>
    <property type="match status" value="1"/>
</dbReference>
<dbReference type="SMART" id="SM00857">
    <property type="entry name" value="Resolvase"/>
    <property type="match status" value="1"/>
</dbReference>
<sequence length="518" mass="59548">MKIADLYIRVSTDEQADKGYSQRSQEEVLKKYCEQNRITFRNVIFEDHSAKTFVRPEWQKLLLSLKQHKRQTSLILFTKWDRFSRNAPDAYQMINLLKTLGVEPQAIEQPLDMSVPENKMMLAIYLTAPEIENDRRALNTFYGMRRARKEGRWTGGAPIGYINLSSPDGKKYIAPNGLQAKLMKWAFNEIALNKYSSEQIFNQAKKLGLACNKNRFLQAIRNPMYCGKIIIVAYKDEKQHLVKGQHVPLISEALFHEVQDILDGRKRKIKTTIASHDKMPLRGFLNCSRCSRTLTSSASKGRNTYYYYYHCSSQCGYRTKVEVVNEAFFDELEKCALNEVSAEHFKIAIMESFEAVTKNDRENKQKCIQEISELNNRITTCRELLLAGDLESDDYKIIKTEAEKKIAVLEAKLSEIPINLMELADVEMVLDKAIIKFTDIISIYSNSGVYVQRRIIGSMFPEKFTFENLKHRTANLSFLFRLIYQINSKLEGKKKGQATVKTCLPTKAPSAGLEPATL</sequence>